<accession>A0A917W8F0</accession>
<dbReference type="PROSITE" id="PS51084">
    <property type="entry name" value="HIT_2"/>
    <property type="match status" value="1"/>
</dbReference>
<reference evidence="3" key="2">
    <citation type="submission" date="2020-09" db="EMBL/GenBank/DDBJ databases">
        <authorList>
            <person name="Sun Q."/>
            <person name="Zhou Y."/>
        </authorList>
    </citation>
    <scope>NUCLEOTIDE SEQUENCE</scope>
    <source>
        <strain evidence="3">CGMCC 4.7306</strain>
    </source>
</reference>
<feature type="short sequence motif" description="Histidine triad motif" evidence="1">
    <location>
        <begin position="53"/>
        <end position="57"/>
    </location>
</feature>
<dbReference type="InterPro" id="IPR036265">
    <property type="entry name" value="HIT-like_sf"/>
</dbReference>
<dbReference type="SUPFAM" id="SSF54197">
    <property type="entry name" value="HIT-like"/>
    <property type="match status" value="1"/>
</dbReference>
<protein>
    <recommendedName>
        <fullName evidence="2">HIT domain-containing protein</fullName>
    </recommendedName>
</protein>
<evidence type="ECO:0000256" key="1">
    <source>
        <dbReference type="PROSITE-ProRule" id="PRU00464"/>
    </source>
</evidence>
<evidence type="ECO:0000313" key="3">
    <source>
        <dbReference type="EMBL" id="GGL76650.1"/>
    </source>
</evidence>
<gene>
    <name evidence="3" type="ORF">GCM10011575_38480</name>
</gene>
<dbReference type="Gene3D" id="3.30.428.10">
    <property type="entry name" value="HIT-like"/>
    <property type="match status" value="1"/>
</dbReference>
<dbReference type="RefSeq" id="WP_373288892.1">
    <property type="nucleotide sequence ID" value="NZ_BMMZ01000011.1"/>
</dbReference>
<reference evidence="3" key="1">
    <citation type="journal article" date="2014" name="Int. J. Syst. Evol. Microbiol.">
        <title>Complete genome sequence of Corynebacterium casei LMG S-19264T (=DSM 44701T), isolated from a smear-ripened cheese.</title>
        <authorList>
            <consortium name="US DOE Joint Genome Institute (JGI-PGF)"/>
            <person name="Walter F."/>
            <person name="Albersmeier A."/>
            <person name="Kalinowski J."/>
            <person name="Ruckert C."/>
        </authorList>
    </citation>
    <scope>NUCLEOTIDE SEQUENCE</scope>
    <source>
        <strain evidence="3">CGMCC 4.7306</strain>
    </source>
</reference>
<organism evidence="3 4">
    <name type="scientific">Microlunatus endophyticus</name>
    <dbReference type="NCBI Taxonomy" id="1716077"/>
    <lineage>
        <taxon>Bacteria</taxon>
        <taxon>Bacillati</taxon>
        <taxon>Actinomycetota</taxon>
        <taxon>Actinomycetes</taxon>
        <taxon>Propionibacteriales</taxon>
        <taxon>Propionibacteriaceae</taxon>
        <taxon>Microlunatus</taxon>
    </lineage>
</organism>
<dbReference type="InterPro" id="IPR011146">
    <property type="entry name" value="HIT-like"/>
</dbReference>
<name>A0A917W8F0_9ACTN</name>
<proteinExistence type="predicted"/>
<evidence type="ECO:0000313" key="4">
    <source>
        <dbReference type="Proteomes" id="UP000613840"/>
    </source>
</evidence>
<dbReference type="AlphaFoldDB" id="A0A917W8F0"/>
<keyword evidence="4" id="KW-1185">Reference proteome</keyword>
<comment type="caution">
    <text evidence="3">The sequence shown here is derived from an EMBL/GenBank/DDBJ whole genome shotgun (WGS) entry which is preliminary data.</text>
</comment>
<dbReference type="GO" id="GO:0003824">
    <property type="term" value="F:catalytic activity"/>
    <property type="evidence" value="ECO:0007669"/>
    <property type="project" value="InterPro"/>
</dbReference>
<dbReference type="EMBL" id="BMMZ01000011">
    <property type="protein sequence ID" value="GGL76650.1"/>
    <property type="molecule type" value="Genomic_DNA"/>
</dbReference>
<evidence type="ECO:0000259" key="2">
    <source>
        <dbReference type="PROSITE" id="PS51084"/>
    </source>
</evidence>
<dbReference type="Proteomes" id="UP000613840">
    <property type="component" value="Unassembled WGS sequence"/>
</dbReference>
<feature type="domain" description="HIT" evidence="2">
    <location>
        <begin position="1"/>
        <end position="68"/>
    </location>
</feature>
<sequence length="100" mass="10838">MRFIPDLHAVSESECGPVLHMVGRVSAAITGAFDVTGTTVVENNGHPGQSVRHLHFHVIPRWEGDGYPRRSETPELDTVLVKQADRLAAELGSPTTGPTR</sequence>
<dbReference type="Pfam" id="PF01230">
    <property type="entry name" value="HIT"/>
    <property type="match status" value="1"/>
</dbReference>